<dbReference type="PANTHER" id="PTHR39420:SF1">
    <property type="entry name" value="HYDROLASE"/>
    <property type="match status" value="1"/>
</dbReference>
<gene>
    <name evidence="1" type="ORF">J5Y05_12385</name>
</gene>
<dbReference type="PANTHER" id="PTHR39420">
    <property type="match status" value="1"/>
</dbReference>
<dbReference type="InterPro" id="IPR022454">
    <property type="entry name" value="CHP03883_F420-assoc"/>
</dbReference>
<dbReference type="NCBIfam" id="TIGR03624">
    <property type="entry name" value="putative hydrolase"/>
    <property type="match status" value="1"/>
</dbReference>
<evidence type="ECO:0000313" key="2">
    <source>
        <dbReference type="Proteomes" id="UP000677875"/>
    </source>
</evidence>
<keyword evidence="1" id="KW-0378">Hydrolase</keyword>
<accession>A0A940XMK1</accession>
<proteinExistence type="predicted"/>
<keyword evidence="2" id="KW-1185">Reference proteome</keyword>
<keyword evidence="1" id="KW-0482">Metalloprotease</keyword>
<evidence type="ECO:0000313" key="1">
    <source>
        <dbReference type="EMBL" id="MBQ0827309.1"/>
    </source>
</evidence>
<dbReference type="NCBIfam" id="TIGR03883">
    <property type="entry name" value="DUF2342_F420"/>
    <property type="match status" value="1"/>
</dbReference>
<dbReference type="Gene3D" id="1.20.150.30">
    <property type="entry name" value="Zincin-like metallopeptidase, N-terminal domain"/>
    <property type="match status" value="1"/>
</dbReference>
<reference evidence="1" key="1">
    <citation type="submission" date="2021-04" db="EMBL/GenBank/DDBJ databases">
        <title>Genome seq and assembly of Streptomyces sp. RG38.</title>
        <authorList>
            <person name="Chhetri G."/>
        </authorList>
    </citation>
    <scope>NUCLEOTIDE SEQUENCE</scope>
    <source>
        <strain evidence="1">RG38</strain>
    </source>
</reference>
<dbReference type="AlphaFoldDB" id="A0A940XMK1"/>
<dbReference type="InterPro" id="IPR018766">
    <property type="entry name" value="Zinicin_2"/>
</dbReference>
<keyword evidence="1" id="KW-0645">Protease</keyword>
<dbReference type="GO" id="GO:0008237">
    <property type="term" value="F:metallopeptidase activity"/>
    <property type="evidence" value="ECO:0007669"/>
    <property type="project" value="UniProtKB-KW"/>
</dbReference>
<protein>
    <submittedName>
        <fullName evidence="1">Zinc-dependent metalloprotease</fullName>
    </submittedName>
</protein>
<dbReference type="EMBL" id="JAGPNL010000003">
    <property type="protein sequence ID" value="MBQ0827309.1"/>
    <property type="molecule type" value="Genomic_DNA"/>
</dbReference>
<dbReference type="Pfam" id="PF10103">
    <property type="entry name" value="Zincin_2"/>
    <property type="match status" value="1"/>
</dbReference>
<dbReference type="RefSeq" id="WP_210871601.1">
    <property type="nucleotide sequence ID" value="NZ_JAGPNL010000003.1"/>
</dbReference>
<dbReference type="InterPro" id="IPR042271">
    <property type="entry name" value="Zinicin_2_N"/>
</dbReference>
<sequence>MTSIGASSGMVDWNLAVATATRLVRPGPEVSRDEARAVVAELRRHAKASEGHVRGFTRLATDEAHDTPVLVVDRPGWVRANVAGFREILRPLLDKMEERRGGTPGGAVIGAVGGKVTGVELGMLLSFLSSRVLGQYETFAPAGRDLPGAADGGGRLLLVAPNIVHVERELDVEPHDFRLWVCLHEETHRTQFTAVPWLRDHLEGEIQSFLAQTDVDPMTVLERVREAVQALAGGRPEGEDEDGGRSLVELVQTPAQREVLGRITAVMSLLEGHADFVMDGVGPDVVPTVAEIREKFQQRRAKGASRLDLALRKLLGLDAKLRQYRDGERFVRAVVEQTGMDGFNRVWTSPNTLPTKAEISAPADWIARVHRTPEP</sequence>
<name>A0A940XMK1_9ACTN</name>
<dbReference type="Proteomes" id="UP000677875">
    <property type="component" value="Unassembled WGS sequence"/>
</dbReference>
<dbReference type="SUPFAM" id="SSF55486">
    <property type="entry name" value="Metalloproteases ('zincins'), catalytic domain"/>
    <property type="match status" value="1"/>
</dbReference>
<comment type="caution">
    <text evidence="1">The sequence shown here is derived from an EMBL/GenBank/DDBJ whole genome shotgun (WGS) entry which is preliminary data.</text>
</comment>
<organism evidence="1 2">
    <name type="scientific">Streptomyces tagetis</name>
    <dbReference type="NCBI Taxonomy" id="2820809"/>
    <lineage>
        <taxon>Bacteria</taxon>
        <taxon>Bacillati</taxon>
        <taxon>Actinomycetota</taxon>
        <taxon>Actinomycetes</taxon>
        <taxon>Kitasatosporales</taxon>
        <taxon>Streptomycetaceae</taxon>
        <taxon>Streptomyces</taxon>
    </lineage>
</organism>